<reference evidence="3" key="1">
    <citation type="journal article" date="2023" name="bioRxiv">
        <title>Complete genome of the Medicago anthracnose fungus, Colletotrichum destructivum, reveals a mini-chromosome-like region within a core chromosome.</title>
        <authorList>
            <person name="Lapalu N."/>
            <person name="Simon A."/>
            <person name="Lu A."/>
            <person name="Plaumann P.-L."/>
            <person name="Amselem J."/>
            <person name="Pigne S."/>
            <person name="Auger A."/>
            <person name="Koch C."/>
            <person name="Dallery J.-F."/>
            <person name="O'Connell R.J."/>
        </authorList>
    </citation>
    <scope>NUCLEOTIDE SEQUENCE [LARGE SCALE GENOMIC DNA]</scope>
    <source>
        <strain evidence="3">CBS 520.97</strain>
    </source>
</reference>
<proteinExistence type="predicted"/>
<organism evidence="2 3">
    <name type="scientific">Colletotrichum destructivum</name>
    <dbReference type="NCBI Taxonomy" id="34406"/>
    <lineage>
        <taxon>Eukaryota</taxon>
        <taxon>Fungi</taxon>
        <taxon>Dikarya</taxon>
        <taxon>Ascomycota</taxon>
        <taxon>Pezizomycotina</taxon>
        <taxon>Sordariomycetes</taxon>
        <taxon>Hypocreomycetidae</taxon>
        <taxon>Glomerellales</taxon>
        <taxon>Glomerellaceae</taxon>
        <taxon>Colletotrichum</taxon>
        <taxon>Colletotrichum destructivum species complex</taxon>
    </lineage>
</organism>
<evidence type="ECO:0000313" key="2">
    <source>
        <dbReference type="EMBL" id="WQF81189.1"/>
    </source>
</evidence>
<dbReference type="GeneID" id="87942706"/>
<accession>A0AAX4IDY1</accession>
<name>A0AAX4IDY1_9PEZI</name>
<dbReference type="KEGG" id="cdet:87942706"/>
<dbReference type="AlphaFoldDB" id="A0AAX4IDY1"/>
<gene>
    <name evidence="2" type="ORF">CDEST_06203</name>
</gene>
<dbReference type="EMBL" id="CP137308">
    <property type="protein sequence ID" value="WQF81189.1"/>
    <property type="molecule type" value="Genomic_DNA"/>
</dbReference>
<dbReference type="Proteomes" id="UP001322277">
    <property type="component" value="Chromosome 4"/>
</dbReference>
<feature type="region of interest" description="Disordered" evidence="1">
    <location>
        <begin position="1"/>
        <end position="24"/>
    </location>
</feature>
<dbReference type="RefSeq" id="XP_062778413.1">
    <property type="nucleotide sequence ID" value="XM_062922362.1"/>
</dbReference>
<sequence>MRGRRTTEDRRPSTRKKASSHVPPSIQGAALLKLTCQRLLAPPFPQLGFRFDSLLSLIRCFLDPFFFPLSSIPRNSGPRLVYLKLLNGSSSSSSSSPSPSLGNDCCCALASVHT</sequence>
<protein>
    <submittedName>
        <fullName evidence="2">Uncharacterized protein</fullName>
    </submittedName>
</protein>
<evidence type="ECO:0000313" key="3">
    <source>
        <dbReference type="Proteomes" id="UP001322277"/>
    </source>
</evidence>
<feature type="compositionally biased region" description="Basic and acidic residues" evidence="1">
    <location>
        <begin position="1"/>
        <end position="12"/>
    </location>
</feature>
<keyword evidence="3" id="KW-1185">Reference proteome</keyword>
<evidence type="ECO:0000256" key="1">
    <source>
        <dbReference type="SAM" id="MobiDB-lite"/>
    </source>
</evidence>